<dbReference type="EMBL" id="GGEC01017572">
    <property type="protein sequence ID" value="MBW98055.1"/>
    <property type="molecule type" value="Transcribed_RNA"/>
</dbReference>
<name>A0A2P2JX68_RHIMU</name>
<dbReference type="AlphaFoldDB" id="A0A2P2JX68"/>
<proteinExistence type="predicted"/>
<evidence type="ECO:0000313" key="1">
    <source>
        <dbReference type="EMBL" id="MBW98055.1"/>
    </source>
</evidence>
<reference evidence="1" key="1">
    <citation type="submission" date="2018-02" db="EMBL/GenBank/DDBJ databases">
        <title>Rhizophora mucronata_Transcriptome.</title>
        <authorList>
            <person name="Meera S.P."/>
            <person name="Sreeshan A."/>
            <person name="Augustine A."/>
        </authorList>
    </citation>
    <scope>NUCLEOTIDE SEQUENCE</scope>
    <source>
        <tissue evidence="1">Leaf</tissue>
    </source>
</reference>
<protein>
    <submittedName>
        <fullName evidence="1">Uncharacterized protein</fullName>
    </submittedName>
</protein>
<sequence length="103" mass="11865">MRQVWLFLIITQNLKRIYISLFSPFLFTNRPFMRGRFSALSFRTSYLILLENSLLCLFSLYLNTLASLCPVFRPSLASTLSATFTSSISGTLHKFPRHPKPSI</sequence>
<accession>A0A2P2JX68</accession>
<organism evidence="1">
    <name type="scientific">Rhizophora mucronata</name>
    <name type="common">Asiatic mangrove</name>
    <dbReference type="NCBI Taxonomy" id="61149"/>
    <lineage>
        <taxon>Eukaryota</taxon>
        <taxon>Viridiplantae</taxon>
        <taxon>Streptophyta</taxon>
        <taxon>Embryophyta</taxon>
        <taxon>Tracheophyta</taxon>
        <taxon>Spermatophyta</taxon>
        <taxon>Magnoliopsida</taxon>
        <taxon>eudicotyledons</taxon>
        <taxon>Gunneridae</taxon>
        <taxon>Pentapetalae</taxon>
        <taxon>rosids</taxon>
        <taxon>fabids</taxon>
        <taxon>Malpighiales</taxon>
        <taxon>Rhizophoraceae</taxon>
        <taxon>Rhizophora</taxon>
    </lineage>
</organism>